<organism evidence="3">
    <name type="scientific">Chromera velia CCMP2878</name>
    <dbReference type="NCBI Taxonomy" id="1169474"/>
    <lineage>
        <taxon>Eukaryota</taxon>
        <taxon>Sar</taxon>
        <taxon>Alveolata</taxon>
        <taxon>Colpodellida</taxon>
        <taxon>Chromeraceae</taxon>
        <taxon>Chromera</taxon>
    </lineage>
</organism>
<dbReference type="EMBL" id="CDMZ01001883">
    <property type="protein sequence ID" value="CEM38849.1"/>
    <property type="molecule type" value="Genomic_DNA"/>
</dbReference>
<gene>
    <name evidence="3" type="ORF">Cvel_24694</name>
</gene>
<dbReference type="VEuPathDB" id="CryptoDB:Cvel_24694"/>
<feature type="signal peptide" evidence="2">
    <location>
        <begin position="1"/>
        <end position="34"/>
    </location>
</feature>
<keyword evidence="1" id="KW-1133">Transmembrane helix</keyword>
<keyword evidence="2" id="KW-0732">Signal</keyword>
<sequence length="114" mass="12542">MSGGRKRRSFLSVGGGAFSLGLLVQLMNLQPSACITNWTTNLNLTDYPTTQANSTEPNYGQIAVIENASSRVFGAFSFSHLLGLLLLVLGVSLEPEFQSFWERHRRGGHKESVR</sequence>
<proteinExistence type="predicted"/>
<evidence type="ECO:0000313" key="3">
    <source>
        <dbReference type="EMBL" id="CEM38849.1"/>
    </source>
</evidence>
<accession>A0A0G4H578</accession>
<feature type="transmembrane region" description="Helical" evidence="1">
    <location>
        <begin position="72"/>
        <end position="93"/>
    </location>
</feature>
<feature type="chain" id="PRO_5005191429" evidence="2">
    <location>
        <begin position="35"/>
        <end position="114"/>
    </location>
</feature>
<keyword evidence="1" id="KW-0812">Transmembrane</keyword>
<evidence type="ECO:0000256" key="2">
    <source>
        <dbReference type="SAM" id="SignalP"/>
    </source>
</evidence>
<name>A0A0G4H578_9ALVE</name>
<evidence type="ECO:0000256" key="1">
    <source>
        <dbReference type="SAM" id="Phobius"/>
    </source>
</evidence>
<dbReference type="AlphaFoldDB" id="A0A0G4H578"/>
<keyword evidence="1" id="KW-0472">Membrane</keyword>
<reference evidence="3" key="1">
    <citation type="submission" date="2014-11" db="EMBL/GenBank/DDBJ databases">
        <authorList>
            <person name="Otto D Thomas"/>
            <person name="Naeem Raeece"/>
        </authorList>
    </citation>
    <scope>NUCLEOTIDE SEQUENCE</scope>
</reference>
<protein>
    <submittedName>
        <fullName evidence="3">Uncharacterized protein</fullName>
    </submittedName>
</protein>